<protein>
    <submittedName>
        <fullName evidence="1">Uncharacterized protein</fullName>
    </submittedName>
</protein>
<comment type="caution">
    <text evidence="1">The sequence shown here is derived from an EMBL/GenBank/DDBJ whole genome shotgun (WGS) entry which is preliminary data.</text>
</comment>
<evidence type="ECO:0000313" key="2">
    <source>
        <dbReference type="Proteomes" id="UP000183192"/>
    </source>
</evidence>
<reference evidence="1 2" key="1">
    <citation type="journal article" date="2016" name="Environ. Microbiol.">
        <title>Genomic resolution of a cold subsurface aquifer community provides metabolic insights for novel microbes adapted to high CO concentrations.</title>
        <authorList>
            <person name="Probst A.J."/>
            <person name="Castelle C.J."/>
            <person name="Singh A."/>
            <person name="Brown C.T."/>
            <person name="Anantharaman K."/>
            <person name="Sharon I."/>
            <person name="Hug L.A."/>
            <person name="Burstein D."/>
            <person name="Emerson J.B."/>
            <person name="Thomas B.C."/>
            <person name="Banfield J.F."/>
        </authorList>
    </citation>
    <scope>NUCLEOTIDE SEQUENCE [LARGE SCALE GENOMIC DNA]</scope>
    <source>
        <strain evidence="1">CG1_02_37_44</strain>
    </source>
</reference>
<sequence length="180" mass="21217">MRKNLLNKKFMSKQKQSITKKIDKPRCGLCGSTRKKLVKTECCGNWICDDEDDYVLFSYARNSCSRNHRRFTLCGFHHTEEHKGDWRECKECLDSFSHELEMYVWYGTNEYNFTKLDNPPKYKPTHCHKCGQVIVLSEGGYSSLGGAYFCENCEITDEEREEIIKNYKKRKNKYASAIFI</sequence>
<accession>A0A1J4T761</accession>
<evidence type="ECO:0000313" key="1">
    <source>
        <dbReference type="EMBL" id="OIO07336.1"/>
    </source>
</evidence>
<dbReference type="Proteomes" id="UP000183192">
    <property type="component" value="Unassembled WGS sequence"/>
</dbReference>
<dbReference type="EMBL" id="MNUU01000050">
    <property type="protein sequence ID" value="OIO07336.1"/>
    <property type="molecule type" value="Genomic_DNA"/>
</dbReference>
<organism evidence="1 2">
    <name type="scientific">Candidatus Falkowbacteria bacterium CG1_02_37_44</name>
    <dbReference type="NCBI Taxonomy" id="1805146"/>
    <lineage>
        <taxon>Bacteria</taxon>
        <taxon>Candidatus Falkowiibacteriota</taxon>
    </lineage>
</organism>
<proteinExistence type="predicted"/>
<name>A0A1J4T761_9BACT</name>
<gene>
    <name evidence="1" type="ORF">AUJ27_02675</name>
</gene>
<dbReference type="AlphaFoldDB" id="A0A1J4T761"/>